<dbReference type="GeneID" id="27335563"/>
<feature type="domain" description="AMP-dependent synthetase/ligase" evidence="2">
    <location>
        <begin position="38"/>
        <end position="413"/>
    </location>
</feature>
<dbReference type="PANTHER" id="PTHR24096">
    <property type="entry name" value="LONG-CHAIN-FATTY-ACID--COA LIGASE"/>
    <property type="match status" value="1"/>
</dbReference>
<feature type="domain" description="AMP-binding enzyme C-terminal" evidence="3">
    <location>
        <begin position="464"/>
        <end position="540"/>
    </location>
</feature>
<dbReference type="OrthoDB" id="6509636at2759"/>
<dbReference type="HOGENOM" id="CLU_000022_59_2_1"/>
<dbReference type="Pfam" id="PF00501">
    <property type="entry name" value="AMP-binding"/>
    <property type="match status" value="1"/>
</dbReference>
<dbReference type="InterPro" id="IPR000873">
    <property type="entry name" value="AMP-dep_synth/lig_dom"/>
</dbReference>
<dbReference type="Gene3D" id="3.40.50.12780">
    <property type="entry name" value="N-terminal domain of ligase-like"/>
    <property type="match status" value="1"/>
</dbReference>
<evidence type="ECO:0000313" key="5">
    <source>
        <dbReference type="Proteomes" id="UP000053328"/>
    </source>
</evidence>
<evidence type="ECO:0000259" key="3">
    <source>
        <dbReference type="Pfam" id="PF13193"/>
    </source>
</evidence>
<organism evidence="4 5">
    <name type="scientific">Exophiala spinifera</name>
    <dbReference type="NCBI Taxonomy" id="91928"/>
    <lineage>
        <taxon>Eukaryota</taxon>
        <taxon>Fungi</taxon>
        <taxon>Dikarya</taxon>
        <taxon>Ascomycota</taxon>
        <taxon>Pezizomycotina</taxon>
        <taxon>Eurotiomycetes</taxon>
        <taxon>Chaetothyriomycetidae</taxon>
        <taxon>Chaetothyriales</taxon>
        <taxon>Herpotrichiellaceae</taxon>
        <taxon>Exophiala</taxon>
    </lineage>
</organism>
<reference evidence="4 5" key="1">
    <citation type="submission" date="2015-01" db="EMBL/GenBank/DDBJ databases">
        <title>The Genome Sequence of Exophiala spinifera CBS89968.</title>
        <authorList>
            <consortium name="The Broad Institute Genomics Platform"/>
            <person name="Cuomo C."/>
            <person name="de Hoog S."/>
            <person name="Gorbushina A."/>
            <person name="Stielow B."/>
            <person name="Teixiera M."/>
            <person name="Abouelleil A."/>
            <person name="Chapman S.B."/>
            <person name="Priest M."/>
            <person name="Young S.K."/>
            <person name="Wortman J."/>
            <person name="Nusbaum C."/>
            <person name="Birren B."/>
        </authorList>
    </citation>
    <scope>NUCLEOTIDE SEQUENCE [LARGE SCALE GENOMIC DNA]</scope>
    <source>
        <strain evidence="4 5">CBS 89968</strain>
    </source>
</reference>
<dbReference type="PROSITE" id="PS00455">
    <property type="entry name" value="AMP_BINDING"/>
    <property type="match status" value="1"/>
</dbReference>
<dbReference type="SUPFAM" id="SSF56801">
    <property type="entry name" value="Acetyl-CoA synthetase-like"/>
    <property type="match status" value="1"/>
</dbReference>
<dbReference type="InterPro" id="IPR045851">
    <property type="entry name" value="AMP-bd_C_sf"/>
</dbReference>
<dbReference type="GO" id="GO:0016405">
    <property type="term" value="F:CoA-ligase activity"/>
    <property type="evidence" value="ECO:0007669"/>
    <property type="project" value="TreeGrafter"/>
</dbReference>
<evidence type="ECO:0000256" key="1">
    <source>
        <dbReference type="ARBA" id="ARBA00006432"/>
    </source>
</evidence>
<dbReference type="InterPro" id="IPR025110">
    <property type="entry name" value="AMP-bd_C"/>
</dbReference>
<dbReference type="AlphaFoldDB" id="A0A0D1ZKC8"/>
<dbReference type="VEuPathDB" id="FungiDB:PV08_08480"/>
<dbReference type="Proteomes" id="UP000053328">
    <property type="component" value="Unassembled WGS sequence"/>
</dbReference>
<dbReference type="InterPro" id="IPR020845">
    <property type="entry name" value="AMP-binding_CS"/>
</dbReference>
<dbReference type="RefSeq" id="XP_016233508.1">
    <property type="nucleotide sequence ID" value="XM_016382805.1"/>
</dbReference>
<dbReference type="InterPro" id="IPR042099">
    <property type="entry name" value="ANL_N_sf"/>
</dbReference>
<dbReference type="STRING" id="91928.A0A0D1ZKC8"/>
<protein>
    <recommendedName>
        <fullName evidence="6">4-coumarate-CoA ligase</fullName>
    </recommendedName>
</protein>
<name>A0A0D1ZKC8_9EURO</name>
<evidence type="ECO:0000313" key="4">
    <source>
        <dbReference type="EMBL" id="KIW13292.1"/>
    </source>
</evidence>
<gene>
    <name evidence="4" type="ORF">PV08_08480</name>
</gene>
<dbReference type="EMBL" id="KN847497">
    <property type="protein sequence ID" value="KIW13292.1"/>
    <property type="molecule type" value="Genomic_DNA"/>
</dbReference>
<dbReference type="Pfam" id="PF13193">
    <property type="entry name" value="AMP-binding_C"/>
    <property type="match status" value="1"/>
</dbReference>
<dbReference type="Gene3D" id="3.30.300.30">
    <property type="match status" value="1"/>
</dbReference>
<evidence type="ECO:0008006" key="6">
    <source>
        <dbReference type="Google" id="ProtNLM"/>
    </source>
</evidence>
<keyword evidence="5" id="KW-1185">Reference proteome</keyword>
<dbReference type="FunFam" id="3.30.300.30:FF:000007">
    <property type="entry name" value="4-coumarate--CoA ligase 2"/>
    <property type="match status" value="1"/>
</dbReference>
<sequence>MPHAARWGLTLPGTSIPSFMFGSADAALDNSERVYVNAKRPNEQYLTLHGYREWAKRFAAGLQLSGLKDGDRVMLFSGNAIFNPIVVMGSIMAGAIYNSANPAYTPRELAHQLKDAEPRFVLAADNCFDRAVEAADMVGLDKNRIFLYTNPPIDHTKRLESPQTQHQHWTKLVAGPDAGQAFTWEDPIASLSASRTAILIYSSGTTGLPKGVELTHRGVIANVLQLKQMQFSDADKSPRRNLCVIPLYHVLGLHYYTFTAPKLGIQTLLMERYNLPDMLDHIQRFKITDLLLVPPILVAMAKHPSVRDGTCDISSVRRVVAGAAPIGMEVTKQFEELFHGEVKVRQAWGMSETPAITLCWHDGDRQGTSSISIGELVPGCEAMLVNEDGQEVTRPRVPGEFWIRSPNMLKGYWRNIQATKDTITPEGWLKTGDIAYKDEGGKWYMVDRKKELIKVRGAQVAPAELEALLLEHPQIVDAAVIGIKTPTDDEDPRAYVVLAPNATTTAEDVVKYVNTRVSKIKHLTGGVVFIDAIPKNPSGKILRRQLRDRAAKGASASKL</sequence>
<accession>A0A0D1ZKC8</accession>
<dbReference type="PANTHER" id="PTHR24096:SF424">
    <property type="entry name" value="ACETYL-COA SYNTHETASE-LIKE PROTEIN-RELATED"/>
    <property type="match status" value="1"/>
</dbReference>
<proteinExistence type="inferred from homology"/>
<comment type="similarity">
    <text evidence="1">Belongs to the ATP-dependent AMP-binding enzyme family.</text>
</comment>
<evidence type="ECO:0000259" key="2">
    <source>
        <dbReference type="Pfam" id="PF00501"/>
    </source>
</evidence>
<dbReference type="CDD" id="cd05911">
    <property type="entry name" value="Firefly_Luc_like"/>
    <property type="match status" value="1"/>
</dbReference>